<name>A0A183H9F6_9BILA</name>
<accession>A0A183H9F6</accession>
<dbReference type="Proteomes" id="UP000267606">
    <property type="component" value="Unassembled WGS sequence"/>
</dbReference>
<evidence type="ECO:0000313" key="1">
    <source>
        <dbReference type="EMBL" id="VDO38952.1"/>
    </source>
</evidence>
<evidence type="ECO:0000313" key="2">
    <source>
        <dbReference type="Proteomes" id="UP000267606"/>
    </source>
</evidence>
<reference evidence="3" key="1">
    <citation type="submission" date="2016-06" db="UniProtKB">
        <authorList>
            <consortium name="WormBaseParasite"/>
        </authorList>
    </citation>
    <scope>IDENTIFICATION</scope>
</reference>
<sequence length="122" mass="14384">MPVRHREKLPSTIETSICTASRDINRPISVFIDHCVQQWGSTSSDPSEEEKTKIMSEKLCEKRKRITREPWHRYIVPGYDGEDGFPEYRFRWELFGEAVFYTSVDMSLQPVTFCCFSRAQLR</sequence>
<organism evidence="3">
    <name type="scientific">Onchocerca flexuosa</name>
    <dbReference type="NCBI Taxonomy" id="387005"/>
    <lineage>
        <taxon>Eukaryota</taxon>
        <taxon>Metazoa</taxon>
        <taxon>Ecdysozoa</taxon>
        <taxon>Nematoda</taxon>
        <taxon>Chromadorea</taxon>
        <taxon>Rhabditida</taxon>
        <taxon>Spirurina</taxon>
        <taxon>Spiruromorpha</taxon>
        <taxon>Filarioidea</taxon>
        <taxon>Onchocercidae</taxon>
        <taxon>Onchocerca</taxon>
    </lineage>
</organism>
<protein>
    <submittedName>
        <fullName evidence="1 3">Uncharacterized protein</fullName>
    </submittedName>
</protein>
<evidence type="ECO:0000313" key="3">
    <source>
        <dbReference type="WBParaSite" id="OFLC_0000411701-mRNA-1"/>
    </source>
</evidence>
<keyword evidence="2" id="KW-1185">Reference proteome</keyword>
<dbReference type="STRING" id="387005.A0A183H9F6"/>
<dbReference type="WBParaSite" id="OFLC_0000411701-mRNA-1">
    <property type="protein sequence ID" value="OFLC_0000411701-mRNA-1"/>
    <property type="gene ID" value="OFLC_0000411701"/>
</dbReference>
<proteinExistence type="predicted"/>
<reference evidence="1 2" key="2">
    <citation type="submission" date="2018-11" db="EMBL/GenBank/DDBJ databases">
        <authorList>
            <consortium name="Pathogen Informatics"/>
        </authorList>
    </citation>
    <scope>NUCLEOTIDE SEQUENCE [LARGE SCALE GENOMIC DNA]</scope>
</reference>
<gene>
    <name evidence="1" type="ORF">OFLC_LOCUS4118</name>
</gene>
<dbReference type="AlphaFoldDB" id="A0A183H9F6"/>
<dbReference type="EMBL" id="UZAJ01003010">
    <property type="protein sequence ID" value="VDO38952.1"/>
    <property type="molecule type" value="Genomic_DNA"/>
</dbReference>